<evidence type="ECO:0000313" key="3">
    <source>
        <dbReference type="Proteomes" id="UP000537862"/>
    </source>
</evidence>
<dbReference type="Pfam" id="PF21716">
    <property type="entry name" value="dnstrm_HI1420"/>
    <property type="match status" value="1"/>
</dbReference>
<accession>A0A849P172</accession>
<organism evidence="2 3">
    <name type="scientific">Pelistega suis</name>
    <dbReference type="NCBI Taxonomy" id="1631957"/>
    <lineage>
        <taxon>Bacteria</taxon>
        <taxon>Pseudomonadati</taxon>
        <taxon>Pseudomonadota</taxon>
        <taxon>Betaproteobacteria</taxon>
        <taxon>Burkholderiales</taxon>
        <taxon>Alcaligenaceae</taxon>
        <taxon>Pelistega</taxon>
    </lineage>
</organism>
<dbReference type="RefSeq" id="WP_171679811.1">
    <property type="nucleotide sequence ID" value="NZ_JABGBN010000001.1"/>
</dbReference>
<dbReference type="CDD" id="cd00093">
    <property type="entry name" value="HTH_XRE"/>
    <property type="match status" value="1"/>
</dbReference>
<dbReference type="SUPFAM" id="SSF47413">
    <property type="entry name" value="lambda repressor-like DNA-binding domains"/>
    <property type="match status" value="1"/>
</dbReference>
<proteinExistence type="predicted"/>
<sequence length="105" mass="11503">MSSAVKIKPVDIAEYLDNEEVIEEYLKQAIEEGDQTLLLHALSDVAKARGMSEVAKKSGLSREGLYKALSSDAKPRYETLQKVLGALGFGLSIKPLSEIESRQHA</sequence>
<dbReference type="GO" id="GO:0003677">
    <property type="term" value="F:DNA binding"/>
    <property type="evidence" value="ECO:0007669"/>
    <property type="project" value="InterPro"/>
</dbReference>
<evidence type="ECO:0000259" key="1">
    <source>
        <dbReference type="PROSITE" id="PS50943"/>
    </source>
</evidence>
<evidence type="ECO:0000313" key="2">
    <source>
        <dbReference type="EMBL" id="NOL51140.1"/>
    </source>
</evidence>
<dbReference type="InterPro" id="IPR014057">
    <property type="entry name" value="HI1420"/>
</dbReference>
<keyword evidence="3" id="KW-1185">Reference proteome</keyword>
<gene>
    <name evidence="2" type="ORF">HKX39_02970</name>
</gene>
<dbReference type="InterPro" id="IPR010982">
    <property type="entry name" value="Lambda_DNA-bd_dom_sf"/>
</dbReference>
<dbReference type="EMBL" id="JABGBN010000001">
    <property type="protein sequence ID" value="NOL51140.1"/>
    <property type="molecule type" value="Genomic_DNA"/>
</dbReference>
<comment type="caution">
    <text evidence="2">The sequence shown here is derived from an EMBL/GenBank/DDBJ whole genome shotgun (WGS) entry which is preliminary data.</text>
</comment>
<name>A0A849P172_9BURK</name>
<dbReference type="NCBIfam" id="TIGR02684">
    <property type="entry name" value="dnstrm_HI1420"/>
    <property type="match status" value="1"/>
</dbReference>
<dbReference type="AlphaFoldDB" id="A0A849P172"/>
<dbReference type="Proteomes" id="UP000537862">
    <property type="component" value="Unassembled WGS sequence"/>
</dbReference>
<dbReference type="InterPro" id="IPR001387">
    <property type="entry name" value="Cro/C1-type_HTH"/>
</dbReference>
<dbReference type="PANTHER" id="PTHR40275:SF1">
    <property type="entry name" value="SSL7038 PROTEIN"/>
    <property type="match status" value="1"/>
</dbReference>
<feature type="domain" description="HTH cro/C1-type" evidence="1">
    <location>
        <begin position="51"/>
        <end position="96"/>
    </location>
</feature>
<reference evidence="2 3" key="1">
    <citation type="submission" date="2020-05" db="EMBL/GenBank/DDBJ databases">
        <authorList>
            <person name="Niu N."/>
        </authorList>
    </citation>
    <scope>NUCLEOTIDE SEQUENCE [LARGE SCALE GENOMIC DNA]</scope>
    <source>
        <strain evidence="2 3">3340-03</strain>
    </source>
</reference>
<dbReference type="PROSITE" id="PS50943">
    <property type="entry name" value="HTH_CROC1"/>
    <property type="match status" value="1"/>
</dbReference>
<protein>
    <submittedName>
        <fullName evidence="2">Putative addiction module antidote protein</fullName>
    </submittedName>
</protein>
<dbReference type="PANTHER" id="PTHR40275">
    <property type="entry name" value="SSL7038 PROTEIN"/>
    <property type="match status" value="1"/>
</dbReference>